<organism evidence="1 2">
    <name type="scientific">Desulfoplanes formicivorans</name>
    <dbReference type="NCBI Taxonomy" id="1592317"/>
    <lineage>
        <taxon>Bacteria</taxon>
        <taxon>Pseudomonadati</taxon>
        <taxon>Thermodesulfobacteriota</taxon>
        <taxon>Desulfovibrionia</taxon>
        <taxon>Desulfovibrionales</taxon>
        <taxon>Desulfoplanaceae</taxon>
        <taxon>Desulfoplanes</taxon>
    </lineage>
</organism>
<sequence length="64" mass="7431">MCPFSSHCKFFMFFRQSDNLRVKETIRQVCRTQEAWQGCVRALMIQQHGKTNLAADIGPQGRQV</sequence>
<accession>A0A194AME9</accession>
<reference evidence="2" key="1">
    <citation type="submission" date="2016-06" db="EMBL/GenBank/DDBJ databases">
        <title>Draft genome sequence of Desulfoplanes formicivorans strain Pf12B.</title>
        <authorList>
            <person name="Watanabe M."/>
            <person name="Kojima H."/>
            <person name="Fukui M."/>
        </authorList>
    </citation>
    <scope>NUCLEOTIDE SEQUENCE [LARGE SCALE GENOMIC DNA]</scope>
    <source>
        <strain evidence="2">Pf12B</strain>
    </source>
</reference>
<evidence type="ECO:0000313" key="2">
    <source>
        <dbReference type="Proteomes" id="UP000095200"/>
    </source>
</evidence>
<dbReference type="AlphaFoldDB" id="A0A194AME9"/>
<comment type="caution">
    <text evidence="1">The sequence shown here is derived from an EMBL/GenBank/DDBJ whole genome shotgun (WGS) entry which is preliminary data.</text>
</comment>
<protein>
    <submittedName>
        <fullName evidence="1">Uncharacterized protein</fullName>
    </submittedName>
</protein>
<dbReference type="Proteomes" id="UP000095200">
    <property type="component" value="Unassembled WGS sequence"/>
</dbReference>
<evidence type="ECO:0000313" key="1">
    <source>
        <dbReference type="EMBL" id="GAU09814.1"/>
    </source>
</evidence>
<keyword evidence="2" id="KW-1185">Reference proteome</keyword>
<proteinExistence type="predicted"/>
<dbReference type="EMBL" id="BDFE01000020">
    <property type="protein sequence ID" value="GAU09814.1"/>
    <property type="molecule type" value="Genomic_DNA"/>
</dbReference>
<name>A0A194AME9_9BACT</name>
<gene>
    <name evidence="1" type="ORF">DPF_2548</name>
</gene>
<dbReference type="RefSeq" id="WP_069860045.1">
    <property type="nucleotide sequence ID" value="NZ_BDFE01000020.1"/>
</dbReference>